<dbReference type="InterPro" id="IPR036388">
    <property type="entry name" value="WH-like_DNA-bd_sf"/>
</dbReference>
<accession>A0ABX0PNR9</accession>
<dbReference type="InterPro" id="IPR000847">
    <property type="entry name" value="LysR_HTH_N"/>
</dbReference>
<dbReference type="PRINTS" id="PR00039">
    <property type="entry name" value="HTHLYSR"/>
</dbReference>
<name>A0ABX0PNR9_9GAMM</name>
<comment type="similarity">
    <text evidence="1">Belongs to the LysR transcriptional regulatory family.</text>
</comment>
<dbReference type="InterPro" id="IPR058163">
    <property type="entry name" value="LysR-type_TF_proteobact-type"/>
</dbReference>
<comment type="caution">
    <text evidence="6">The sequence shown here is derived from an EMBL/GenBank/DDBJ whole genome shotgun (WGS) entry which is preliminary data.</text>
</comment>
<dbReference type="Gene3D" id="3.40.190.290">
    <property type="match status" value="1"/>
</dbReference>
<dbReference type="SUPFAM" id="SSF53850">
    <property type="entry name" value="Periplasmic binding protein-like II"/>
    <property type="match status" value="1"/>
</dbReference>
<reference evidence="6 7" key="1">
    <citation type="submission" date="2020-03" db="EMBL/GenBank/DDBJ databases">
        <title>Identification of Halomonas strains.</title>
        <authorList>
            <person name="Xiao Z."/>
            <person name="Dong F."/>
            <person name="Wang Z."/>
            <person name="Zhao J.-Y."/>
        </authorList>
    </citation>
    <scope>NUCLEOTIDE SEQUENCE [LARGE SCALE GENOMIC DNA]</scope>
    <source>
        <strain evidence="6 7">DX6</strain>
    </source>
</reference>
<dbReference type="EMBL" id="JAAQTO010000013">
    <property type="protein sequence ID" value="NIC04800.1"/>
    <property type="molecule type" value="Genomic_DNA"/>
</dbReference>
<dbReference type="RefSeq" id="WP_167111696.1">
    <property type="nucleotide sequence ID" value="NZ_JAAQTO010000013.1"/>
</dbReference>
<evidence type="ECO:0000313" key="6">
    <source>
        <dbReference type="EMBL" id="NIC04800.1"/>
    </source>
</evidence>
<keyword evidence="3" id="KW-0238">DNA-binding</keyword>
<evidence type="ECO:0000313" key="7">
    <source>
        <dbReference type="Proteomes" id="UP001318321"/>
    </source>
</evidence>
<dbReference type="Pfam" id="PF00126">
    <property type="entry name" value="HTH_1"/>
    <property type="match status" value="1"/>
</dbReference>
<evidence type="ECO:0000256" key="1">
    <source>
        <dbReference type="ARBA" id="ARBA00009437"/>
    </source>
</evidence>
<dbReference type="PANTHER" id="PTHR30537:SF5">
    <property type="entry name" value="HTH-TYPE TRANSCRIPTIONAL ACTIVATOR TTDR-RELATED"/>
    <property type="match status" value="1"/>
</dbReference>
<dbReference type="InterPro" id="IPR036390">
    <property type="entry name" value="WH_DNA-bd_sf"/>
</dbReference>
<dbReference type="PANTHER" id="PTHR30537">
    <property type="entry name" value="HTH-TYPE TRANSCRIPTIONAL REGULATOR"/>
    <property type="match status" value="1"/>
</dbReference>
<organism evidence="6 7">
    <name type="scientific">Billgrantia bachuensis</name>
    <dbReference type="NCBI Taxonomy" id="2717286"/>
    <lineage>
        <taxon>Bacteria</taxon>
        <taxon>Pseudomonadati</taxon>
        <taxon>Pseudomonadota</taxon>
        <taxon>Gammaproteobacteria</taxon>
        <taxon>Oceanospirillales</taxon>
        <taxon>Halomonadaceae</taxon>
        <taxon>Billgrantia</taxon>
    </lineage>
</organism>
<keyword evidence="2" id="KW-0805">Transcription regulation</keyword>
<sequence>MADRLSGIGAFVEAAEAGSFARAAERMSLSRSAVGKSIARLEERLGTRLFYRTTRSQSLTDDGQAFYERCVRALAELEAAESVLDDSRRAPTGRLRISVPVLLGRRCVTPVVLDILRRYPQLGLEMSFTDRRVDLVEEGFDLVVRSGELPDSAGLVARRIGVQKLVVCASPSYLAERGRPQALAELSGHEVIVYGRAGWSKAWNFLDAKGEARDLQFSSRIHLDDLEAITDATLAGEGLAWLPGWLVAEHLRSGALERVLENETSRDFDVHVVWPQSRHLPMRVRVVIDELIRRIPGFMAF</sequence>
<proteinExistence type="inferred from homology"/>
<dbReference type="CDD" id="cd08475">
    <property type="entry name" value="PBP2_CrgA_like_6"/>
    <property type="match status" value="1"/>
</dbReference>
<dbReference type="Gene3D" id="1.10.10.10">
    <property type="entry name" value="Winged helix-like DNA-binding domain superfamily/Winged helix DNA-binding domain"/>
    <property type="match status" value="1"/>
</dbReference>
<dbReference type="InterPro" id="IPR005119">
    <property type="entry name" value="LysR_subst-bd"/>
</dbReference>
<protein>
    <submittedName>
        <fullName evidence="6">LysR family transcriptional regulator</fullName>
    </submittedName>
</protein>
<dbReference type="PROSITE" id="PS50931">
    <property type="entry name" value="HTH_LYSR"/>
    <property type="match status" value="1"/>
</dbReference>
<evidence type="ECO:0000259" key="5">
    <source>
        <dbReference type="PROSITE" id="PS50931"/>
    </source>
</evidence>
<dbReference type="SUPFAM" id="SSF46785">
    <property type="entry name" value="Winged helix' DNA-binding domain"/>
    <property type="match status" value="1"/>
</dbReference>
<evidence type="ECO:0000256" key="4">
    <source>
        <dbReference type="ARBA" id="ARBA00023163"/>
    </source>
</evidence>
<evidence type="ECO:0000256" key="3">
    <source>
        <dbReference type="ARBA" id="ARBA00023125"/>
    </source>
</evidence>
<gene>
    <name evidence="6" type="ORF">HBJ55_05115</name>
</gene>
<keyword evidence="7" id="KW-1185">Reference proteome</keyword>
<dbReference type="Pfam" id="PF03466">
    <property type="entry name" value="LysR_substrate"/>
    <property type="match status" value="1"/>
</dbReference>
<keyword evidence="4" id="KW-0804">Transcription</keyword>
<evidence type="ECO:0000256" key="2">
    <source>
        <dbReference type="ARBA" id="ARBA00023015"/>
    </source>
</evidence>
<feature type="domain" description="HTH lysR-type" evidence="5">
    <location>
        <begin position="10"/>
        <end position="60"/>
    </location>
</feature>
<dbReference type="Proteomes" id="UP001318321">
    <property type="component" value="Unassembled WGS sequence"/>
</dbReference>